<name>A0A484BPB6_DRONA</name>
<sequence length="148" mass="16014">MLLCQFQRPTTAAPSSTTAFTTAATIAPTPAASNYTKVNEYPYADLHQHQHHHFASTAPLTSADSFKLRSEEPVPGFSSASPWPTLELGMEWGRKLYPTAGPRSAGGLMFSLPPTAADMNQPRGPMTSLKEEPLGGRWAMQPVVDQSK</sequence>
<proteinExistence type="predicted"/>
<evidence type="ECO:0000256" key="1">
    <source>
        <dbReference type="SAM" id="MobiDB-lite"/>
    </source>
</evidence>
<dbReference type="STRING" id="7232.A0A484BPB6"/>
<comment type="caution">
    <text evidence="2">The sequence shown here is derived from an EMBL/GenBank/DDBJ whole genome shotgun (WGS) entry which is preliminary data.</text>
</comment>
<keyword evidence="3" id="KW-1185">Reference proteome</keyword>
<dbReference type="Proteomes" id="UP000295192">
    <property type="component" value="Unassembled WGS sequence"/>
</dbReference>
<feature type="region of interest" description="Disordered" evidence="1">
    <location>
        <begin position="108"/>
        <end position="148"/>
    </location>
</feature>
<evidence type="ECO:0000313" key="2">
    <source>
        <dbReference type="EMBL" id="TDG50607.1"/>
    </source>
</evidence>
<dbReference type="AlphaFoldDB" id="A0A484BPB6"/>
<gene>
    <name evidence="2" type="ORF">AWZ03_002911</name>
</gene>
<reference evidence="2 3" key="1">
    <citation type="journal article" date="2019" name="J. Hered.">
        <title>An Improved Genome Assembly for Drosophila navojoa, the Basal Species in the mojavensis Cluster.</title>
        <authorList>
            <person name="Vanderlinde T."/>
            <person name="Dupim E.G."/>
            <person name="Nazario-Yepiz N.O."/>
            <person name="Carvalho A.B."/>
        </authorList>
    </citation>
    <scope>NUCLEOTIDE SEQUENCE [LARGE SCALE GENOMIC DNA]</scope>
    <source>
        <strain evidence="2">Navoj_Jal97</strain>
        <tissue evidence="2">Whole organism</tissue>
    </source>
</reference>
<dbReference type="OrthoDB" id="25246at2759"/>
<organism evidence="2 3">
    <name type="scientific">Drosophila navojoa</name>
    <name type="common">Fruit fly</name>
    <dbReference type="NCBI Taxonomy" id="7232"/>
    <lineage>
        <taxon>Eukaryota</taxon>
        <taxon>Metazoa</taxon>
        <taxon>Ecdysozoa</taxon>
        <taxon>Arthropoda</taxon>
        <taxon>Hexapoda</taxon>
        <taxon>Insecta</taxon>
        <taxon>Pterygota</taxon>
        <taxon>Neoptera</taxon>
        <taxon>Endopterygota</taxon>
        <taxon>Diptera</taxon>
        <taxon>Brachycera</taxon>
        <taxon>Muscomorpha</taxon>
        <taxon>Ephydroidea</taxon>
        <taxon>Drosophilidae</taxon>
        <taxon>Drosophila</taxon>
    </lineage>
</organism>
<dbReference type="EMBL" id="LSRL02000014">
    <property type="protein sequence ID" value="TDG50607.1"/>
    <property type="molecule type" value="Genomic_DNA"/>
</dbReference>
<protein>
    <submittedName>
        <fullName evidence="2">Uncharacterized protein</fullName>
    </submittedName>
</protein>
<evidence type="ECO:0000313" key="3">
    <source>
        <dbReference type="Proteomes" id="UP000295192"/>
    </source>
</evidence>
<accession>A0A484BPB6</accession>